<dbReference type="InterPro" id="IPR036390">
    <property type="entry name" value="WH_DNA-bd_sf"/>
</dbReference>
<dbReference type="InterPro" id="IPR022687">
    <property type="entry name" value="HTH_DTXR"/>
</dbReference>
<dbReference type="GO" id="GO:0003700">
    <property type="term" value="F:DNA-binding transcription factor activity"/>
    <property type="evidence" value="ECO:0007669"/>
    <property type="project" value="InterPro"/>
</dbReference>
<dbReference type="EMBL" id="FOTC01000002">
    <property type="protein sequence ID" value="SFL13810.1"/>
    <property type="molecule type" value="Genomic_DNA"/>
</dbReference>
<dbReference type="PANTHER" id="PTHR33238">
    <property type="entry name" value="IRON (METAL) DEPENDENT REPRESSOR, DTXR FAMILY"/>
    <property type="match status" value="1"/>
</dbReference>
<sequence length="117" mass="12904">MGQIPRYLVAISELERCHGSPVPTGSVATELGRSPSTTTEMIQRLENEGLVVYERYAGVSLTPEGERKAAELTHTFETLCTFCRDILQLEDYEAEAMRLTGSVSPVVADRLEATLLE</sequence>
<reference evidence="3" key="1">
    <citation type="submission" date="2016-10" db="EMBL/GenBank/DDBJ databases">
        <authorList>
            <person name="Varghese N."/>
            <person name="Submissions S."/>
        </authorList>
    </citation>
    <scope>NUCLEOTIDE SEQUENCE [LARGE SCALE GENOMIC DNA]</scope>
    <source>
        <strain evidence="3">CGMCC 1.7738</strain>
    </source>
</reference>
<dbReference type="InterPro" id="IPR036388">
    <property type="entry name" value="WH-like_DNA-bd_sf"/>
</dbReference>
<dbReference type="Proteomes" id="UP000199607">
    <property type="component" value="Unassembled WGS sequence"/>
</dbReference>
<organism evidence="2 3">
    <name type="scientific">Halogranum rubrum</name>
    <dbReference type="NCBI Taxonomy" id="553466"/>
    <lineage>
        <taxon>Archaea</taxon>
        <taxon>Methanobacteriati</taxon>
        <taxon>Methanobacteriota</taxon>
        <taxon>Stenosarchaea group</taxon>
        <taxon>Halobacteria</taxon>
        <taxon>Halobacteriales</taxon>
        <taxon>Haloferacaceae</taxon>
    </lineage>
</organism>
<accession>A0A1I4F934</accession>
<dbReference type="Pfam" id="PF01325">
    <property type="entry name" value="Fe_dep_repress"/>
    <property type="match status" value="1"/>
</dbReference>
<dbReference type="InterPro" id="IPR050536">
    <property type="entry name" value="DtxR_MntR_Metal-Reg"/>
</dbReference>
<dbReference type="InterPro" id="IPR022689">
    <property type="entry name" value="Iron_dep_repressor"/>
</dbReference>
<dbReference type="SMART" id="SM00529">
    <property type="entry name" value="HTH_DTXR"/>
    <property type="match status" value="1"/>
</dbReference>
<dbReference type="STRING" id="553466.SAMN04487950_2676"/>
<name>A0A1I4F934_9EURY</name>
<evidence type="ECO:0000259" key="1">
    <source>
        <dbReference type="PROSITE" id="PS50944"/>
    </source>
</evidence>
<dbReference type="SUPFAM" id="SSF46785">
    <property type="entry name" value="Winged helix' DNA-binding domain"/>
    <property type="match status" value="1"/>
</dbReference>
<dbReference type="RefSeq" id="WP_089869908.1">
    <property type="nucleotide sequence ID" value="NZ_FOTC01000002.1"/>
</dbReference>
<evidence type="ECO:0000313" key="2">
    <source>
        <dbReference type="EMBL" id="SFL13810.1"/>
    </source>
</evidence>
<gene>
    <name evidence="2" type="ORF">SAMN04487950_2676</name>
</gene>
<dbReference type="PANTHER" id="PTHR33238:SF7">
    <property type="entry name" value="IRON-DEPENDENT TRANSCRIPTIONAL REGULATOR"/>
    <property type="match status" value="1"/>
</dbReference>
<dbReference type="GO" id="GO:0046914">
    <property type="term" value="F:transition metal ion binding"/>
    <property type="evidence" value="ECO:0007669"/>
    <property type="project" value="InterPro"/>
</dbReference>
<dbReference type="Gene3D" id="1.10.10.10">
    <property type="entry name" value="Winged helix-like DNA-binding domain superfamily/Winged helix DNA-binding domain"/>
    <property type="match status" value="1"/>
</dbReference>
<dbReference type="GO" id="GO:0003677">
    <property type="term" value="F:DNA binding"/>
    <property type="evidence" value="ECO:0007669"/>
    <property type="project" value="InterPro"/>
</dbReference>
<dbReference type="PROSITE" id="PS50944">
    <property type="entry name" value="HTH_DTXR"/>
    <property type="match status" value="1"/>
</dbReference>
<proteinExistence type="predicted"/>
<keyword evidence="3" id="KW-1185">Reference proteome</keyword>
<feature type="domain" description="HTH dtxR-type" evidence="1">
    <location>
        <begin position="1"/>
        <end position="62"/>
    </location>
</feature>
<evidence type="ECO:0000313" key="3">
    <source>
        <dbReference type="Proteomes" id="UP000199607"/>
    </source>
</evidence>
<protein>
    <submittedName>
        <fullName evidence="2">Iron (Metal) dependent repressor, DtxR family</fullName>
    </submittedName>
</protein>
<dbReference type="AlphaFoldDB" id="A0A1I4F934"/>